<reference evidence="1" key="2">
    <citation type="submission" date="2021-08" db="EMBL/GenBank/DDBJ databases">
        <authorList>
            <person name="Tani A."/>
            <person name="Ola A."/>
            <person name="Ogura Y."/>
            <person name="Katsura K."/>
            <person name="Hayashi T."/>
        </authorList>
    </citation>
    <scope>NUCLEOTIDE SEQUENCE</scope>
    <source>
        <strain evidence="1">DSM 17168</strain>
    </source>
</reference>
<dbReference type="Proteomes" id="UP001055153">
    <property type="component" value="Unassembled WGS sequence"/>
</dbReference>
<keyword evidence="2" id="KW-1185">Reference proteome</keyword>
<organism evidence="1 2">
    <name type="scientific">Methylobacterium isbiliense</name>
    <dbReference type="NCBI Taxonomy" id="315478"/>
    <lineage>
        <taxon>Bacteria</taxon>
        <taxon>Pseudomonadati</taxon>
        <taxon>Pseudomonadota</taxon>
        <taxon>Alphaproteobacteria</taxon>
        <taxon>Hyphomicrobiales</taxon>
        <taxon>Methylobacteriaceae</taxon>
        <taxon>Methylobacterium</taxon>
    </lineage>
</organism>
<comment type="caution">
    <text evidence="1">The sequence shown here is derived from an EMBL/GenBank/DDBJ whole genome shotgun (WGS) entry which is preliminary data.</text>
</comment>
<dbReference type="RefSeq" id="WP_238241482.1">
    <property type="nucleotide sequence ID" value="NZ_BPQQ01000102.1"/>
</dbReference>
<reference evidence="1" key="1">
    <citation type="journal article" date="2021" name="Front. Microbiol.">
        <title>Comprehensive Comparative Genomics and Phenotyping of Methylobacterium Species.</title>
        <authorList>
            <person name="Alessa O."/>
            <person name="Ogura Y."/>
            <person name="Fujitani Y."/>
            <person name="Takami H."/>
            <person name="Hayashi T."/>
            <person name="Sahin N."/>
            <person name="Tani A."/>
        </authorList>
    </citation>
    <scope>NUCLEOTIDE SEQUENCE</scope>
    <source>
        <strain evidence="1">DSM 17168</strain>
    </source>
</reference>
<accession>A0ABQ4SNL4</accession>
<dbReference type="EMBL" id="BPQQ01000102">
    <property type="protein sequence ID" value="GJE04114.1"/>
    <property type="molecule type" value="Genomic_DNA"/>
</dbReference>
<evidence type="ECO:0000313" key="1">
    <source>
        <dbReference type="EMBL" id="GJE04114.1"/>
    </source>
</evidence>
<sequence>MKWLVTAERRLDAQNLGKALEQAGAHVVDEQTATPLGEGERVWEVEGPPNLDAKLTGVKAITGVFPSSTMTLY</sequence>
<evidence type="ECO:0000313" key="2">
    <source>
        <dbReference type="Proteomes" id="UP001055153"/>
    </source>
</evidence>
<name>A0ABQ4SNL4_9HYPH</name>
<protein>
    <submittedName>
        <fullName evidence="1">Uncharacterized protein</fullName>
    </submittedName>
</protein>
<proteinExistence type="predicted"/>
<gene>
    <name evidence="1" type="ORF">GMJLKIPL_6074</name>
</gene>